<dbReference type="PANTHER" id="PTHR45642">
    <property type="entry name" value="GDSL ESTERASE/LIPASE EXL3"/>
    <property type="match status" value="1"/>
</dbReference>
<dbReference type="Proteomes" id="UP000006882">
    <property type="component" value="Chromosome G6"/>
</dbReference>
<reference evidence="3 4" key="1">
    <citation type="journal article" date="2013" name="Nat. Genet.">
        <title>The high-quality draft genome of peach (Prunus persica) identifies unique patterns of genetic diversity, domestication and genome evolution.</title>
        <authorList>
            <consortium name="International Peach Genome Initiative"/>
            <person name="Verde I."/>
            <person name="Abbott A.G."/>
            <person name="Scalabrin S."/>
            <person name="Jung S."/>
            <person name="Shu S."/>
            <person name="Marroni F."/>
            <person name="Zhebentyayeva T."/>
            <person name="Dettori M.T."/>
            <person name="Grimwood J."/>
            <person name="Cattonaro F."/>
            <person name="Zuccolo A."/>
            <person name="Rossini L."/>
            <person name="Jenkins J."/>
            <person name="Vendramin E."/>
            <person name="Meisel L.A."/>
            <person name="Decroocq V."/>
            <person name="Sosinski B."/>
            <person name="Prochnik S."/>
            <person name="Mitros T."/>
            <person name="Policriti A."/>
            <person name="Cipriani G."/>
            <person name="Dondini L."/>
            <person name="Ficklin S."/>
            <person name="Goodstein D.M."/>
            <person name="Xuan P."/>
            <person name="Del Fabbro C."/>
            <person name="Aramini V."/>
            <person name="Copetti D."/>
            <person name="Gonzalez S."/>
            <person name="Horner D.S."/>
            <person name="Falchi R."/>
            <person name="Lucas S."/>
            <person name="Mica E."/>
            <person name="Maldonado J."/>
            <person name="Lazzari B."/>
            <person name="Bielenberg D."/>
            <person name="Pirona R."/>
            <person name="Miculan M."/>
            <person name="Barakat A."/>
            <person name="Testolin R."/>
            <person name="Stella A."/>
            <person name="Tartarini S."/>
            <person name="Tonutti P."/>
            <person name="Arus P."/>
            <person name="Orellana A."/>
            <person name="Wells C."/>
            <person name="Main D."/>
            <person name="Vizzotto G."/>
            <person name="Silva H."/>
            <person name="Salamini F."/>
            <person name="Schmutz J."/>
            <person name="Morgante M."/>
            <person name="Rokhsar D.S."/>
        </authorList>
    </citation>
    <scope>NUCLEOTIDE SEQUENCE [LARGE SCALE GENOMIC DNA]</scope>
    <source>
        <strain evidence="4">cv. Nemared</strain>
    </source>
</reference>
<evidence type="ECO:0000313" key="4">
    <source>
        <dbReference type="Proteomes" id="UP000006882"/>
    </source>
</evidence>
<gene>
    <name evidence="3" type="ORF">PRUPE_6G047900</name>
</gene>
<dbReference type="SUPFAM" id="SSF52266">
    <property type="entry name" value="SGNH hydrolase"/>
    <property type="match status" value="1"/>
</dbReference>
<comment type="similarity">
    <text evidence="1">Belongs to the 'GDSL' lipolytic enzyme family.</text>
</comment>
<dbReference type="InterPro" id="IPR001087">
    <property type="entry name" value="GDSL"/>
</dbReference>
<name>A0A251NKE6_PRUPE</name>
<dbReference type="PANTHER" id="PTHR45642:SF120">
    <property type="entry name" value="GDSL-LIKE LIPASE_ACYLHYDROLASE"/>
    <property type="match status" value="1"/>
</dbReference>
<feature type="signal peptide" evidence="2">
    <location>
        <begin position="1"/>
        <end position="29"/>
    </location>
</feature>
<feature type="chain" id="PRO_5013168595" description="GDSL esterase/lipase" evidence="2">
    <location>
        <begin position="30"/>
        <end position="380"/>
    </location>
</feature>
<dbReference type="InterPro" id="IPR036514">
    <property type="entry name" value="SGNH_hydro_sf"/>
</dbReference>
<proteinExistence type="inferred from homology"/>
<dbReference type="Gene3D" id="3.40.50.1110">
    <property type="entry name" value="SGNH hydrolase"/>
    <property type="match status" value="1"/>
</dbReference>
<dbReference type="EMBL" id="CM007656">
    <property type="protein sequence ID" value="ONH99751.1"/>
    <property type="molecule type" value="Genomic_DNA"/>
</dbReference>
<accession>A0A251NKE6</accession>
<evidence type="ECO:0000313" key="3">
    <source>
        <dbReference type="EMBL" id="ONH99751.1"/>
    </source>
</evidence>
<dbReference type="InterPro" id="IPR050592">
    <property type="entry name" value="GDSL_lipolytic_enzyme"/>
</dbReference>
<sequence length="380" mass="42310">MLQKQVKKMAPTTLFLMHIWFWITCSVNATRPSPKFPAILVFGDSTVDTGNNNYLKTVAKGNHFPYGKDFPGKVPTGRFSNGKLVPDFIASLLKIKEAVPPFLDPSLSNNDLVTGVSFASGGSGYDDITAAVVGIIPFSEQIELFKKYIVRVEGILGEKEADKLINRALVIISAGTNDFGFNIYDIPTRRLEFNITGYQDFLQKKLQMFIKELYELGCRKIVITGLPPIGCLPIQITAKSGNPKNRICVDNENSDAQIYNQKLAKLLPKIQSLFPGSKIVYADVYEPLTDMINNPQKFGFVETKRGCCGTGLVEAGPLCNALTPLCANDLEYLFWDSIHPSEAAYQYISKYLEKEVLPKLAYDHQSQQLISLSALTDHRY</sequence>
<dbReference type="OrthoDB" id="1600564at2759"/>
<dbReference type="CDD" id="cd01837">
    <property type="entry name" value="SGNH_plant_lipase_like"/>
    <property type="match status" value="1"/>
</dbReference>
<dbReference type="Gramene" id="ONH99751">
    <property type="protein sequence ID" value="ONH99751"/>
    <property type="gene ID" value="PRUPE_6G047900"/>
</dbReference>
<dbReference type="FunFam" id="3.40.50.1110:FF:000003">
    <property type="entry name" value="GDSL esterase/lipase APG"/>
    <property type="match status" value="1"/>
</dbReference>
<organism evidence="3 4">
    <name type="scientific">Prunus persica</name>
    <name type="common">Peach</name>
    <name type="synonym">Amygdalus persica</name>
    <dbReference type="NCBI Taxonomy" id="3760"/>
    <lineage>
        <taxon>Eukaryota</taxon>
        <taxon>Viridiplantae</taxon>
        <taxon>Streptophyta</taxon>
        <taxon>Embryophyta</taxon>
        <taxon>Tracheophyta</taxon>
        <taxon>Spermatophyta</taxon>
        <taxon>Magnoliopsida</taxon>
        <taxon>eudicotyledons</taxon>
        <taxon>Gunneridae</taxon>
        <taxon>Pentapetalae</taxon>
        <taxon>rosids</taxon>
        <taxon>fabids</taxon>
        <taxon>Rosales</taxon>
        <taxon>Rosaceae</taxon>
        <taxon>Amygdaloideae</taxon>
        <taxon>Amygdaleae</taxon>
        <taxon>Prunus</taxon>
    </lineage>
</organism>
<evidence type="ECO:0008006" key="5">
    <source>
        <dbReference type="Google" id="ProtNLM"/>
    </source>
</evidence>
<evidence type="ECO:0000256" key="2">
    <source>
        <dbReference type="SAM" id="SignalP"/>
    </source>
</evidence>
<dbReference type="AlphaFoldDB" id="A0A251NKE6"/>
<dbReference type="eggNOG" id="ENOG502QSNM">
    <property type="taxonomic scope" value="Eukaryota"/>
</dbReference>
<evidence type="ECO:0000256" key="1">
    <source>
        <dbReference type="ARBA" id="ARBA00008668"/>
    </source>
</evidence>
<dbReference type="SMR" id="A0A251NKE6"/>
<protein>
    <recommendedName>
        <fullName evidence="5">GDSL esterase/lipase</fullName>
    </recommendedName>
</protein>
<dbReference type="GO" id="GO:0016788">
    <property type="term" value="F:hydrolase activity, acting on ester bonds"/>
    <property type="evidence" value="ECO:0007669"/>
    <property type="project" value="InterPro"/>
</dbReference>
<keyword evidence="4" id="KW-1185">Reference proteome</keyword>
<dbReference type="InterPro" id="IPR035669">
    <property type="entry name" value="SGNH_plant_lipase-like"/>
</dbReference>
<keyword evidence="2" id="KW-0732">Signal</keyword>
<dbReference type="Pfam" id="PF00657">
    <property type="entry name" value="Lipase_GDSL"/>
    <property type="match status" value="1"/>
</dbReference>